<reference evidence="2" key="1">
    <citation type="submission" date="2022-10" db="EMBL/GenBank/DDBJ databases">
        <title>Adaptive evolution leads to modifications in subtelomeric GC content in a zoonotic Cryptosporidium species.</title>
        <authorList>
            <person name="Li J."/>
            <person name="Feng Y."/>
            <person name="Xiao L."/>
        </authorList>
    </citation>
    <scope>NUCLEOTIDE SEQUENCE</scope>
    <source>
        <strain evidence="2">25894</strain>
    </source>
</reference>
<keyword evidence="3" id="KW-1185">Reference proteome</keyword>
<sequence length="1118" mass="127151">MDQIDFNYEFKYSGDCLGCESITKCNSNKGQYEGRPNWWRTSDSENILDPCFKKPIYSGKSNFNFLPKFLVDNMKWFKNRASSKLTDENDSEFMEYDRKSVMDYNRQKKIVQGQDYSQYKYISPYSEYLLERLKWKIALRIYYALDPNNRGYIELEGCKKLLFDMLELDTEMAQTLILLLETIRPFYAKDGCIEKNDLIVYLAREIFDDTRGYGLFSKLSKIFKNPIIRSKRQNGKKQNNYNQKASNKNNRGTCFSSDPDLIYLKASKTMRLDPDYKNIIPHCHNKKGNCITCKMKINCSGKLKDHIKMTIDRRKKLIDRIKQERAEANEKNTLECTFKPEIIWPIGKYIKANSQWSKGKKNLSIVKQNKDKKNEIDGYEVISEQNIEDKNIQIFLNNKFDPDKNWNGYIHDSISNQVYILHKGHLVNDLNIDENRFFYRKTDQENQKEIRDKELDSIIRKIYAEFHNLESTNKDEKESSLTLGTSKLIERLRIKREAGTNDPRLNIPEFTIEVNHPDFVEKTVDLSKIKPYAEAVIHDKIDINNEYSTRPCYYYLPRGYEKIGNCFNEIRFRRRLDFMLEGEANEKCKNDDFSSSNVLKNNCASIENGCSILHDNSLETVNRENLLNSFDEKDETKNNYNSTKVSKNNTVKQVKIDNIKVTLKKEHSGIVLFKTDCPIQNKCNQINQLKKCSSAVPKRDSDNLSHEKSTSKISQKEDNPLDSLNKDKVDKVALNTCSESPPRKNTSSTVLSDQANFNSQIKTNVDLRSKCETILNPQRQTNTPEMVKNNQIIPPKKDDLSSALNREAKPSIPGKGNLMMPPKKENQATSLKVSKNQGVAKNNLIVPPKRDDSSATLNEEAKPSIPVKGNLMMPPKKENPATSLKVSKNQGMVKNNLIVPPKKDDLSSALNGEAKPSTPIKGNLMMPPKKDGPTIPLKVSKNQGVVKNDQIVPPKKDDSSSALNGEAKPSIPGKGNLMMPPKKENQAASLKVSKNQGVVKNDQIISPKKDDLSSALNGEAKPSIPGKGNLMMPPKKENQAASLKVSKNQGVVKNNLIVQPKKDDSSSALNGEAKPSIPIKGNLMMPPEKENQTASLKVSKNQGVVKNDQIISPKKDGL</sequence>
<accession>A0ABQ8P726</accession>
<feature type="region of interest" description="Disordered" evidence="1">
    <location>
        <begin position="789"/>
        <end position="884"/>
    </location>
</feature>
<feature type="compositionally biased region" description="Polar residues" evidence="1">
    <location>
        <begin position="1039"/>
        <end position="1052"/>
    </location>
</feature>
<protein>
    <recommendedName>
        <fullName evidence="4">EF-hand domain-containing protein</fullName>
    </recommendedName>
</protein>
<feature type="region of interest" description="Disordered" evidence="1">
    <location>
        <begin position="694"/>
        <end position="728"/>
    </location>
</feature>
<dbReference type="EMBL" id="JAPCXB010000068">
    <property type="protein sequence ID" value="KAJ1610710.1"/>
    <property type="molecule type" value="Genomic_DNA"/>
</dbReference>
<name>A0ABQ8P726_9CRYT</name>
<evidence type="ECO:0008006" key="4">
    <source>
        <dbReference type="Google" id="ProtNLM"/>
    </source>
</evidence>
<feature type="compositionally biased region" description="Polar residues" evidence="1">
    <location>
        <begin position="827"/>
        <end position="840"/>
    </location>
</feature>
<feature type="compositionally biased region" description="Basic and acidic residues" evidence="1">
    <location>
        <begin position="697"/>
        <end position="728"/>
    </location>
</feature>
<feature type="compositionally biased region" description="Polar residues" evidence="1">
    <location>
        <begin position="986"/>
        <end position="998"/>
    </location>
</feature>
<evidence type="ECO:0000256" key="1">
    <source>
        <dbReference type="SAM" id="MobiDB-lite"/>
    </source>
</evidence>
<evidence type="ECO:0000313" key="2">
    <source>
        <dbReference type="EMBL" id="KAJ1610710.1"/>
    </source>
</evidence>
<feature type="compositionally biased region" description="Polar residues" evidence="1">
    <location>
        <begin position="1092"/>
        <end position="1104"/>
    </location>
</feature>
<comment type="caution">
    <text evidence="2">The sequence shown here is derived from an EMBL/GenBank/DDBJ whole genome shotgun (WGS) entry which is preliminary data.</text>
</comment>
<gene>
    <name evidence="2" type="ORF">OJ252_1773</name>
</gene>
<organism evidence="2 3">
    <name type="scientific">Cryptosporidium canis</name>
    <dbReference type="NCBI Taxonomy" id="195482"/>
    <lineage>
        <taxon>Eukaryota</taxon>
        <taxon>Sar</taxon>
        <taxon>Alveolata</taxon>
        <taxon>Apicomplexa</taxon>
        <taxon>Conoidasida</taxon>
        <taxon>Coccidia</taxon>
        <taxon>Eucoccidiorida</taxon>
        <taxon>Eimeriorina</taxon>
        <taxon>Cryptosporidiidae</taxon>
        <taxon>Cryptosporidium</taxon>
    </lineage>
</organism>
<proteinExistence type="predicted"/>
<dbReference type="Proteomes" id="UP001071777">
    <property type="component" value="Unassembled WGS sequence"/>
</dbReference>
<evidence type="ECO:0000313" key="3">
    <source>
        <dbReference type="Proteomes" id="UP001071777"/>
    </source>
</evidence>
<feature type="region of interest" description="Disordered" evidence="1">
    <location>
        <begin position="899"/>
        <end position="1118"/>
    </location>
</feature>